<gene>
    <name evidence="4" type="ORF">SAMN05216548_103243</name>
</gene>
<evidence type="ECO:0000313" key="4">
    <source>
        <dbReference type="EMBL" id="SEQ28168.1"/>
    </source>
</evidence>
<dbReference type="SMART" id="SM00922">
    <property type="entry name" value="MR_MLE"/>
    <property type="match status" value="1"/>
</dbReference>
<keyword evidence="2" id="KW-0479">Metal-binding</keyword>
<dbReference type="PANTHER" id="PTHR48080">
    <property type="entry name" value="D-GALACTONATE DEHYDRATASE-RELATED"/>
    <property type="match status" value="1"/>
</dbReference>
<name>A0A1H9ET39_9HYPH</name>
<dbReference type="AlphaFoldDB" id="A0A1H9ET39"/>
<dbReference type="PANTHER" id="PTHR48080:SF3">
    <property type="entry name" value="ENOLASE SUPERFAMILY MEMBER DDB_G0284701"/>
    <property type="match status" value="1"/>
</dbReference>
<dbReference type="EMBL" id="FOFG01000003">
    <property type="protein sequence ID" value="SEQ28168.1"/>
    <property type="molecule type" value="Genomic_DNA"/>
</dbReference>
<dbReference type="GO" id="GO:0000287">
    <property type="term" value="F:magnesium ion binding"/>
    <property type="evidence" value="ECO:0007669"/>
    <property type="project" value="UniProtKB-ARBA"/>
</dbReference>
<dbReference type="SFLD" id="SFLDS00001">
    <property type="entry name" value="Enolase"/>
    <property type="match status" value="1"/>
</dbReference>
<dbReference type="Gene3D" id="3.30.390.10">
    <property type="entry name" value="Enolase-like, N-terminal domain"/>
    <property type="match status" value="1"/>
</dbReference>
<protein>
    <submittedName>
        <fullName evidence="4">L-alanine-DL-glutamate epimerase</fullName>
    </submittedName>
</protein>
<dbReference type="OrthoDB" id="9802699at2"/>
<dbReference type="SUPFAM" id="SSF51604">
    <property type="entry name" value="Enolase C-terminal domain-like"/>
    <property type="match status" value="1"/>
</dbReference>
<dbReference type="InterPro" id="IPR029065">
    <property type="entry name" value="Enolase_C-like"/>
</dbReference>
<dbReference type="Pfam" id="PF13378">
    <property type="entry name" value="MR_MLE_C"/>
    <property type="match status" value="1"/>
</dbReference>
<keyword evidence="5" id="KW-1185">Reference proteome</keyword>
<dbReference type="Proteomes" id="UP000199647">
    <property type="component" value="Unassembled WGS sequence"/>
</dbReference>
<dbReference type="InterPro" id="IPR034593">
    <property type="entry name" value="DgoD-like"/>
</dbReference>
<dbReference type="GO" id="GO:0009063">
    <property type="term" value="P:amino acid catabolic process"/>
    <property type="evidence" value="ECO:0007669"/>
    <property type="project" value="InterPro"/>
</dbReference>
<feature type="domain" description="Mandelate racemase/muconate lactonizing enzyme C-terminal" evidence="3">
    <location>
        <begin position="144"/>
        <end position="241"/>
    </location>
</feature>
<dbReference type="RefSeq" id="WP_092495840.1">
    <property type="nucleotide sequence ID" value="NZ_FOFG01000003.1"/>
</dbReference>
<dbReference type="InterPro" id="IPR018110">
    <property type="entry name" value="Mandel_Rmase/mucon_lact_enz_CS"/>
</dbReference>
<proteinExistence type="inferred from homology"/>
<dbReference type="PROSITE" id="PS00909">
    <property type="entry name" value="MR_MLE_2"/>
    <property type="match status" value="1"/>
</dbReference>
<evidence type="ECO:0000256" key="2">
    <source>
        <dbReference type="ARBA" id="ARBA00022723"/>
    </source>
</evidence>
<organism evidence="4 5">
    <name type="scientific">Faunimonas pinastri</name>
    <dbReference type="NCBI Taxonomy" id="1855383"/>
    <lineage>
        <taxon>Bacteria</taxon>
        <taxon>Pseudomonadati</taxon>
        <taxon>Pseudomonadota</taxon>
        <taxon>Alphaproteobacteria</taxon>
        <taxon>Hyphomicrobiales</taxon>
        <taxon>Afifellaceae</taxon>
        <taxon>Faunimonas</taxon>
    </lineage>
</organism>
<comment type="similarity">
    <text evidence="1">Belongs to the mandelate racemase/muconate lactonizing enzyme family.</text>
</comment>
<evidence type="ECO:0000256" key="1">
    <source>
        <dbReference type="ARBA" id="ARBA00008031"/>
    </source>
</evidence>
<dbReference type="InterPro" id="IPR013342">
    <property type="entry name" value="Mandelate_racemase_C"/>
</dbReference>
<dbReference type="STRING" id="1855383.SAMN05216548_103243"/>
<accession>A0A1H9ET39</accession>
<sequence length="366" mass="38663">MRLSLHRAMLTYRGGLLLHTASSGKVPGLDTLYLRIEDEDGAVATGEVRINIAYLNGIPAEAVVAEALRVLPGLGLSGDPATLLDAPPPALREASAPLRMLVDMALHDRWGKLANRPVAGLLAGADPAGGTTYPSNQTLFISDDATFLRQAEAYVERGFRDLKVRIGGGDFAGDVARIRLLRERFGADVKIAADANGSWSHEEARRNLDALAAFGLAYVEQPVPPGPFEPIAELAEATPVPVMLDESVKGDDDVAWLARGGHRLMAHLKLVKLGGLRPALRAGQALAAAGVPFMIGQMNEGGLATAAALHLCAALKPRFAELYGADGIADDPAPGLIYRDGVVTAPDAPGLGLPFARERTDTLWEN</sequence>
<dbReference type="Gene3D" id="3.20.20.120">
    <property type="entry name" value="Enolase-like C-terminal domain"/>
    <property type="match status" value="1"/>
</dbReference>
<evidence type="ECO:0000313" key="5">
    <source>
        <dbReference type="Proteomes" id="UP000199647"/>
    </source>
</evidence>
<reference evidence="4 5" key="1">
    <citation type="submission" date="2016-10" db="EMBL/GenBank/DDBJ databases">
        <authorList>
            <person name="de Groot N.N."/>
        </authorList>
    </citation>
    <scope>NUCLEOTIDE SEQUENCE [LARGE SCALE GENOMIC DNA]</scope>
    <source>
        <strain evidence="4 5">A52C2</strain>
    </source>
</reference>
<dbReference type="GO" id="GO:0003824">
    <property type="term" value="F:catalytic activity"/>
    <property type="evidence" value="ECO:0007669"/>
    <property type="project" value="UniProtKB-ARBA"/>
</dbReference>
<dbReference type="InterPro" id="IPR029017">
    <property type="entry name" value="Enolase-like_N"/>
</dbReference>
<evidence type="ECO:0000259" key="3">
    <source>
        <dbReference type="SMART" id="SM00922"/>
    </source>
</evidence>
<dbReference type="InterPro" id="IPR036849">
    <property type="entry name" value="Enolase-like_C_sf"/>
</dbReference>
<dbReference type="SUPFAM" id="SSF54826">
    <property type="entry name" value="Enolase N-terminal domain-like"/>
    <property type="match status" value="1"/>
</dbReference>